<dbReference type="OrthoDB" id="5242433at2"/>
<evidence type="ECO:0000256" key="2">
    <source>
        <dbReference type="ARBA" id="ARBA00023125"/>
    </source>
</evidence>
<name>A0A229T5L8_9PSEU</name>
<dbReference type="Proteomes" id="UP000215199">
    <property type="component" value="Unassembled WGS sequence"/>
</dbReference>
<proteinExistence type="predicted"/>
<comment type="caution">
    <text evidence="7">The sequence shown here is derived from an EMBL/GenBank/DDBJ whole genome shotgun (WGS) entry which is preliminary data.</text>
</comment>
<dbReference type="SUPFAM" id="SSF46689">
    <property type="entry name" value="Homeodomain-like"/>
    <property type="match status" value="1"/>
</dbReference>
<feature type="compositionally biased region" description="Basic and acidic residues" evidence="5">
    <location>
        <begin position="204"/>
        <end position="214"/>
    </location>
</feature>
<evidence type="ECO:0000259" key="6">
    <source>
        <dbReference type="PROSITE" id="PS50977"/>
    </source>
</evidence>
<feature type="domain" description="HTH tetR-type" evidence="6">
    <location>
        <begin position="13"/>
        <end position="73"/>
    </location>
</feature>
<evidence type="ECO:0000313" key="7">
    <source>
        <dbReference type="EMBL" id="OXM66221.1"/>
    </source>
</evidence>
<keyword evidence="3" id="KW-0804">Transcription</keyword>
<dbReference type="PANTHER" id="PTHR30055">
    <property type="entry name" value="HTH-TYPE TRANSCRIPTIONAL REGULATOR RUTR"/>
    <property type="match status" value="1"/>
</dbReference>
<evidence type="ECO:0000256" key="1">
    <source>
        <dbReference type="ARBA" id="ARBA00023015"/>
    </source>
</evidence>
<dbReference type="PROSITE" id="PS50977">
    <property type="entry name" value="HTH_TETR_2"/>
    <property type="match status" value="1"/>
</dbReference>
<dbReference type="PANTHER" id="PTHR30055:SF234">
    <property type="entry name" value="HTH-TYPE TRANSCRIPTIONAL REGULATOR BETI"/>
    <property type="match status" value="1"/>
</dbReference>
<dbReference type="InterPro" id="IPR001647">
    <property type="entry name" value="HTH_TetR"/>
</dbReference>
<organism evidence="7 8">
    <name type="scientific">Amycolatopsis vastitatis</name>
    <dbReference type="NCBI Taxonomy" id="1905142"/>
    <lineage>
        <taxon>Bacteria</taxon>
        <taxon>Bacillati</taxon>
        <taxon>Actinomycetota</taxon>
        <taxon>Actinomycetes</taxon>
        <taxon>Pseudonocardiales</taxon>
        <taxon>Pseudonocardiaceae</taxon>
        <taxon>Amycolatopsis</taxon>
    </lineage>
</organism>
<dbReference type="PRINTS" id="PR00455">
    <property type="entry name" value="HTHTETR"/>
</dbReference>
<evidence type="ECO:0000256" key="4">
    <source>
        <dbReference type="PROSITE-ProRule" id="PRU00335"/>
    </source>
</evidence>
<evidence type="ECO:0000313" key="8">
    <source>
        <dbReference type="Proteomes" id="UP000215199"/>
    </source>
</evidence>
<dbReference type="AlphaFoldDB" id="A0A229T5L8"/>
<dbReference type="InterPro" id="IPR036271">
    <property type="entry name" value="Tet_transcr_reg_TetR-rel_C_sf"/>
</dbReference>
<evidence type="ECO:0000256" key="5">
    <source>
        <dbReference type="SAM" id="MobiDB-lite"/>
    </source>
</evidence>
<dbReference type="RefSeq" id="WP_093949150.1">
    <property type="nucleotide sequence ID" value="NZ_NMUL01000020.1"/>
</dbReference>
<accession>A0A229T5L8</accession>
<evidence type="ECO:0000256" key="3">
    <source>
        <dbReference type="ARBA" id="ARBA00023163"/>
    </source>
</evidence>
<keyword evidence="1" id="KW-0805">Transcription regulation</keyword>
<dbReference type="InterPro" id="IPR009057">
    <property type="entry name" value="Homeodomain-like_sf"/>
</dbReference>
<reference evidence="8" key="1">
    <citation type="submission" date="2017-07" db="EMBL/GenBank/DDBJ databases">
        <title>Comparative genome mining reveals phylogenetic distribution patterns of secondary metabolites in Amycolatopsis.</title>
        <authorList>
            <person name="Adamek M."/>
            <person name="Alanjary M."/>
            <person name="Sales-Ortells H."/>
            <person name="Goodfellow M."/>
            <person name="Bull A.T."/>
            <person name="Kalinowski J."/>
            <person name="Ziemert N."/>
        </authorList>
    </citation>
    <scope>NUCLEOTIDE SEQUENCE [LARGE SCALE GENOMIC DNA]</scope>
    <source>
        <strain evidence="8">H5</strain>
    </source>
</reference>
<dbReference type="InterPro" id="IPR050109">
    <property type="entry name" value="HTH-type_TetR-like_transc_reg"/>
</dbReference>
<keyword evidence="2 4" id="KW-0238">DNA-binding</keyword>
<protein>
    <recommendedName>
        <fullName evidence="6">HTH tetR-type domain-containing protein</fullName>
    </recommendedName>
</protein>
<dbReference type="EMBL" id="NMUL01000020">
    <property type="protein sequence ID" value="OXM66221.1"/>
    <property type="molecule type" value="Genomic_DNA"/>
</dbReference>
<dbReference type="SUPFAM" id="SSF48498">
    <property type="entry name" value="Tetracyclin repressor-like, C-terminal domain"/>
    <property type="match status" value="1"/>
</dbReference>
<feature type="region of interest" description="Disordered" evidence="5">
    <location>
        <begin position="202"/>
        <end position="223"/>
    </location>
</feature>
<sequence length="223" mass="24209">MDREPVSSRRSLAERREQLLDAAIEVMSDRGISGATTRAITERAGVPHGVFHYCFDSKAALLRALLTRESERALSTAWQLDPGSEGLTEALSTAIHGQLARVRAEPKQFLVLAELIVVARTDPALTDLALWERTQYLDLIAELLGKWQKDTPPAVLRHWAAVILAGIDGLIDGWLTARDDDTTGAAATLFASSVGAAVQSMNTERAETRHEDRASNAGKAVLT</sequence>
<dbReference type="Pfam" id="PF00440">
    <property type="entry name" value="TetR_N"/>
    <property type="match status" value="1"/>
</dbReference>
<gene>
    <name evidence="7" type="ORF">CF165_20510</name>
</gene>
<feature type="DNA-binding region" description="H-T-H motif" evidence="4">
    <location>
        <begin position="36"/>
        <end position="55"/>
    </location>
</feature>
<dbReference type="Gene3D" id="1.10.357.10">
    <property type="entry name" value="Tetracycline Repressor, domain 2"/>
    <property type="match status" value="1"/>
</dbReference>
<keyword evidence="8" id="KW-1185">Reference proteome</keyword>
<dbReference type="GO" id="GO:0003700">
    <property type="term" value="F:DNA-binding transcription factor activity"/>
    <property type="evidence" value="ECO:0007669"/>
    <property type="project" value="TreeGrafter"/>
</dbReference>
<dbReference type="GO" id="GO:0000976">
    <property type="term" value="F:transcription cis-regulatory region binding"/>
    <property type="evidence" value="ECO:0007669"/>
    <property type="project" value="TreeGrafter"/>
</dbReference>